<dbReference type="AlphaFoldDB" id="A0A835Z9Z1"/>
<keyword evidence="3" id="KW-1185">Reference proteome</keyword>
<evidence type="ECO:0000256" key="1">
    <source>
        <dbReference type="SAM" id="Phobius"/>
    </source>
</evidence>
<feature type="transmembrane region" description="Helical" evidence="1">
    <location>
        <begin position="27"/>
        <end position="44"/>
    </location>
</feature>
<dbReference type="EMBL" id="JAFCMP010000144">
    <property type="protein sequence ID" value="KAG5185043.1"/>
    <property type="molecule type" value="Genomic_DNA"/>
</dbReference>
<keyword evidence="1" id="KW-0472">Membrane</keyword>
<keyword evidence="1" id="KW-0812">Transmembrane</keyword>
<name>A0A835Z9Z1_9STRA</name>
<evidence type="ECO:0000313" key="3">
    <source>
        <dbReference type="Proteomes" id="UP000664859"/>
    </source>
</evidence>
<organism evidence="2 3">
    <name type="scientific">Tribonema minus</name>
    <dbReference type="NCBI Taxonomy" id="303371"/>
    <lineage>
        <taxon>Eukaryota</taxon>
        <taxon>Sar</taxon>
        <taxon>Stramenopiles</taxon>
        <taxon>Ochrophyta</taxon>
        <taxon>PX clade</taxon>
        <taxon>Xanthophyceae</taxon>
        <taxon>Tribonematales</taxon>
        <taxon>Tribonemataceae</taxon>
        <taxon>Tribonema</taxon>
    </lineage>
</organism>
<protein>
    <submittedName>
        <fullName evidence="2">Uncharacterized protein</fullName>
    </submittedName>
</protein>
<comment type="caution">
    <text evidence="2">The sequence shown here is derived from an EMBL/GenBank/DDBJ whole genome shotgun (WGS) entry which is preliminary data.</text>
</comment>
<evidence type="ECO:0000313" key="2">
    <source>
        <dbReference type="EMBL" id="KAG5185043.1"/>
    </source>
</evidence>
<proteinExistence type="predicted"/>
<dbReference type="Proteomes" id="UP000664859">
    <property type="component" value="Unassembled WGS sequence"/>
</dbReference>
<sequence length="59" mass="6616">MLDLTVCLITSCMRKRSSVVFTGVSDAQLVVWILLWTAWIMLLVQRAAPREPGVQEVAI</sequence>
<keyword evidence="1" id="KW-1133">Transmembrane helix</keyword>
<accession>A0A835Z9Z1</accession>
<reference evidence="2" key="1">
    <citation type="submission" date="2021-02" db="EMBL/GenBank/DDBJ databases">
        <title>First Annotated Genome of the Yellow-green Alga Tribonema minus.</title>
        <authorList>
            <person name="Mahan K.M."/>
        </authorList>
    </citation>
    <scope>NUCLEOTIDE SEQUENCE</scope>
    <source>
        <strain evidence="2">UTEX B ZZ1240</strain>
    </source>
</reference>
<gene>
    <name evidence="2" type="ORF">JKP88DRAFT_289522</name>
</gene>